<dbReference type="SUPFAM" id="SSF50199">
    <property type="entry name" value="Staphylococcal nuclease"/>
    <property type="match status" value="1"/>
</dbReference>
<evidence type="ECO:0000313" key="5">
    <source>
        <dbReference type="EMBL" id="BCA85684.1"/>
    </source>
</evidence>
<keyword evidence="1" id="KW-0540">Nuclease</keyword>
<dbReference type="GO" id="GO:0003676">
    <property type="term" value="F:nucleic acid binding"/>
    <property type="evidence" value="ECO:0007669"/>
    <property type="project" value="InterPro"/>
</dbReference>
<evidence type="ECO:0000313" key="6">
    <source>
        <dbReference type="Proteomes" id="UP000502998"/>
    </source>
</evidence>
<evidence type="ECO:0000256" key="1">
    <source>
        <dbReference type="ARBA" id="ARBA00022722"/>
    </source>
</evidence>
<dbReference type="Pfam" id="PF00565">
    <property type="entry name" value="SNase"/>
    <property type="match status" value="1"/>
</dbReference>
<dbReference type="InterPro" id="IPR035437">
    <property type="entry name" value="SNase_OB-fold_sf"/>
</dbReference>
<dbReference type="SMART" id="SM00318">
    <property type="entry name" value="SNc"/>
    <property type="match status" value="1"/>
</dbReference>
<evidence type="ECO:0000259" key="4">
    <source>
        <dbReference type="PROSITE" id="PS50830"/>
    </source>
</evidence>
<protein>
    <recommendedName>
        <fullName evidence="4">TNase-like domain-containing protein</fullName>
    </recommendedName>
</protein>
<dbReference type="InterPro" id="IPR002071">
    <property type="entry name" value="Thermonucl_AS"/>
</dbReference>
<dbReference type="Gene3D" id="2.40.50.90">
    <property type="match status" value="1"/>
</dbReference>
<name>A0A679IPB6_9ENTE</name>
<dbReference type="AlphaFoldDB" id="A0A679IPB6"/>
<feature type="domain" description="TNase-like" evidence="4">
    <location>
        <begin position="72"/>
        <end position="195"/>
    </location>
</feature>
<accession>A0A679IPB6</accession>
<keyword evidence="6" id="KW-1185">Reference proteome</keyword>
<organism evidence="5 6">
    <name type="scientific">Enterococcus saigonensis</name>
    <dbReference type="NCBI Taxonomy" id="1805431"/>
    <lineage>
        <taxon>Bacteria</taxon>
        <taxon>Bacillati</taxon>
        <taxon>Bacillota</taxon>
        <taxon>Bacilli</taxon>
        <taxon>Lactobacillales</taxon>
        <taxon>Enterococcaceae</taxon>
        <taxon>Enterococcus</taxon>
    </lineage>
</organism>
<dbReference type="PANTHER" id="PTHR12302">
    <property type="entry name" value="EBNA2 BINDING PROTEIN P100"/>
    <property type="match status" value="1"/>
</dbReference>
<keyword evidence="3" id="KW-0378">Hydrolase</keyword>
<dbReference type="KEGG" id="esg:EsVE80_12070"/>
<keyword evidence="2" id="KW-0255">Endonuclease</keyword>
<dbReference type="EMBL" id="AP022822">
    <property type="protein sequence ID" value="BCA85684.1"/>
    <property type="molecule type" value="Genomic_DNA"/>
</dbReference>
<dbReference type="RefSeq" id="WP_173102929.1">
    <property type="nucleotide sequence ID" value="NZ_AP022822.1"/>
</dbReference>
<proteinExistence type="predicted"/>
<dbReference type="GO" id="GO:0016787">
    <property type="term" value="F:hydrolase activity"/>
    <property type="evidence" value="ECO:0007669"/>
    <property type="project" value="UniProtKB-KW"/>
</dbReference>
<dbReference type="PROSITE" id="PS50830">
    <property type="entry name" value="TNASE_3"/>
    <property type="match status" value="1"/>
</dbReference>
<sequence length="212" mass="24015">MKKKISFSGILAVLLLFILQVTGILPTTEKNAPQQHTQHSNGIAPSVLSIEKVNLDDPPRLKKIAVENIRNVDGDTFAFYIHNKEFKLRLLMVDTPESVKPDLPIQPFGKEASSFTKNKLKNEDVSIVFDKGQVKDKYGRYLAYVYTGDEMLQIALLKAGLGIVRYVNVGGDSYVDELMKAQNFAQQKSLGVWHEKNYISKKNNGYYQYNVR</sequence>
<dbReference type="PANTHER" id="PTHR12302:SF3">
    <property type="entry name" value="SERINE_THREONINE-PROTEIN KINASE 31"/>
    <property type="match status" value="1"/>
</dbReference>
<reference evidence="5 6" key="1">
    <citation type="submission" date="2020-02" db="EMBL/GenBank/DDBJ databases">
        <title>Characterization of vanA genotype vancomycin-resistant Enterococcus saigonensis VE80.</title>
        <authorList>
            <person name="Harada T."/>
            <person name="Motooka D."/>
            <person name="Nakamura S."/>
            <person name="Yamamoto Y."/>
            <person name="Kawahara R."/>
            <person name="Kawatsu K."/>
        </authorList>
    </citation>
    <scope>NUCLEOTIDE SEQUENCE [LARGE SCALE GENOMIC DNA]</scope>
    <source>
        <strain evidence="5 6">VE80</strain>
    </source>
</reference>
<evidence type="ECO:0000256" key="2">
    <source>
        <dbReference type="ARBA" id="ARBA00022759"/>
    </source>
</evidence>
<dbReference type="InterPro" id="IPR016071">
    <property type="entry name" value="Staphylococal_nuclease_OB-fold"/>
</dbReference>
<gene>
    <name evidence="5" type="ORF">EsVE80_12070</name>
</gene>
<dbReference type="Proteomes" id="UP000502998">
    <property type="component" value="Chromosome"/>
</dbReference>
<dbReference type="CDD" id="cd00175">
    <property type="entry name" value="SNc"/>
    <property type="match status" value="1"/>
</dbReference>
<dbReference type="PROSITE" id="PS01284">
    <property type="entry name" value="TNASE_2"/>
    <property type="match status" value="1"/>
</dbReference>
<dbReference type="GO" id="GO:0004519">
    <property type="term" value="F:endonuclease activity"/>
    <property type="evidence" value="ECO:0007669"/>
    <property type="project" value="UniProtKB-KW"/>
</dbReference>
<evidence type="ECO:0000256" key="3">
    <source>
        <dbReference type="ARBA" id="ARBA00022801"/>
    </source>
</evidence>